<reference evidence="3" key="1">
    <citation type="journal article" date="2017" name="Nature">
        <title>The sunflower genome provides insights into oil metabolism, flowering and Asterid evolution.</title>
        <authorList>
            <person name="Badouin H."/>
            <person name="Gouzy J."/>
            <person name="Grassa C.J."/>
            <person name="Murat F."/>
            <person name="Staton S.E."/>
            <person name="Cottret L."/>
            <person name="Lelandais-Briere C."/>
            <person name="Owens G.L."/>
            <person name="Carrere S."/>
            <person name="Mayjonade B."/>
            <person name="Legrand L."/>
            <person name="Gill N."/>
            <person name="Kane N.C."/>
            <person name="Bowers J.E."/>
            <person name="Hubner S."/>
            <person name="Bellec A."/>
            <person name="Berard A."/>
            <person name="Berges H."/>
            <person name="Blanchet N."/>
            <person name="Boniface M.C."/>
            <person name="Brunel D."/>
            <person name="Catrice O."/>
            <person name="Chaidir N."/>
            <person name="Claudel C."/>
            <person name="Donnadieu C."/>
            <person name="Faraut T."/>
            <person name="Fievet G."/>
            <person name="Helmstetter N."/>
            <person name="King M."/>
            <person name="Knapp S.J."/>
            <person name="Lai Z."/>
            <person name="Le Paslier M.C."/>
            <person name="Lippi Y."/>
            <person name="Lorenzon L."/>
            <person name="Mandel J.R."/>
            <person name="Marage G."/>
            <person name="Marchand G."/>
            <person name="Marquand E."/>
            <person name="Bret-Mestries E."/>
            <person name="Morien E."/>
            <person name="Nambeesan S."/>
            <person name="Nguyen T."/>
            <person name="Pegot-Espagnet P."/>
            <person name="Pouilly N."/>
            <person name="Raftis F."/>
            <person name="Sallet E."/>
            <person name="Schiex T."/>
            <person name="Thomas J."/>
            <person name="Vandecasteele C."/>
            <person name="Vares D."/>
            <person name="Vear F."/>
            <person name="Vautrin S."/>
            <person name="Crespi M."/>
            <person name="Mangin B."/>
            <person name="Burke J.M."/>
            <person name="Salse J."/>
            <person name="Munos S."/>
            <person name="Vincourt P."/>
            <person name="Rieseberg L.H."/>
            <person name="Langlade N.B."/>
        </authorList>
    </citation>
    <scope>NUCLEOTIDE SEQUENCE</scope>
    <source>
        <tissue evidence="3">Leaves</tissue>
    </source>
</reference>
<dbReference type="SUPFAM" id="SSF47616">
    <property type="entry name" value="GST C-terminal domain-like"/>
    <property type="match status" value="1"/>
</dbReference>
<feature type="domain" description="EF-1-gamma C-terminal" evidence="2">
    <location>
        <begin position="82"/>
        <end position="125"/>
    </location>
</feature>
<dbReference type="PROSITE" id="PS50040">
    <property type="entry name" value="EF1G_C"/>
    <property type="match status" value="1"/>
</dbReference>
<proteinExistence type="predicted"/>
<dbReference type="GO" id="GO:0003746">
    <property type="term" value="F:translation elongation factor activity"/>
    <property type="evidence" value="ECO:0007669"/>
    <property type="project" value="UniProtKB-UniRule"/>
</dbReference>
<evidence type="ECO:0000313" key="4">
    <source>
        <dbReference type="Proteomes" id="UP000215914"/>
    </source>
</evidence>
<keyword evidence="1 3" id="KW-0251">Elongation factor</keyword>
<dbReference type="InterPro" id="IPR001662">
    <property type="entry name" value="EF1B_G_C"/>
</dbReference>
<accession>A0A9K3JP06</accession>
<evidence type="ECO:0000256" key="1">
    <source>
        <dbReference type="PROSITE-ProRule" id="PRU00519"/>
    </source>
</evidence>
<name>A0A9K3JP06_HELAN</name>
<dbReference type="Gene3D" id="3.30.70.1010">
    <property type="entry name" value="Translation elongation factor EF1B, gamma chain, conserved domain"/>
    <property type="match status" value="1"/>
</dbReference>
<evidence type="ECO:0000259" key="2">
    <source>
        <dbReference type="PROSITE" id="PS50040"/>
    </source>
</evidence>
<evidence type="ECO:0000313" key="3">
    <source>
        <dbReference type="EMBL" id="KAF5818433.1"/>
    </source>
</evidence>
<dbReference type="Proteomes" id="UP000215914">
    <property type="component" value="Unassembled WGS sequence"/>
</dbReference>
<dbReference type="PANTHER" id="PTHR44372">
    <property type="entry name" value="ELONGATION FACTOR 1-GAMMA 1-RELATED"/>
    <property type="match status" value="1"/>
</dbReference>
<protein>
    <submittedName>
        <fullName evidence="3">Elongation factor 1B gamma, glutathione S-transferase domain superfamily</fullName>
    </submittedName>
</protein>
<reference evidence="3" key="2">
    <citation type="submission" date="2020-06" db="EMBL/GenBank/DDBJ databases">
        <title>Helianthus annuus Genome sequencing and assembly Release 2.</title>
        <authorList>
            <person name="Gouzy J."/>
            <person name="Langlade N."/>
            <person name="Munos S."/>
        </authorList>
    </citation>
    <scope>NUCLEOTIDE SEQUENCE</scope>
    <source>
        <tissue evidence="3">Leaves</tissue>
    </source>
</reference>
<organism evidence="3 4">
    <name type="scientific">Helianthus annuus</name>
    <name type="common">Common sunflower</name>
    <dbReference type="NCBI Taxonomy" id="4232"/>
    <lineage>
        <taxon>Eukaryota</taxon>
        <taxon>Viridiplantae</taxon>
        <taxon>Streptophyta</taxon>
        <taxon>Embryophyta</taxon>
        <taxon>Tracheophyta</taxon>
        <taxon>Spermatophyta</taxon>
        <taxon>Magnoliopsida</taxon>
        <taxon>eudicotyledons</taxon>
        <taxon>Gunneridae</taxon>
        <taxon>Pentapetalae</taxon>
        <taxon>asterids</taxon>
        <taxon>campanulids</taxon>
        <taxon>Asterales</taxon>
        <taxon>Asteraceae</taxon>
        <taxon>Asteroideae</taxon>
        <taxon>Heliantheae alliance</taxon>
        <taxon>Heliantheae</taxon>
        <taxon>Helianthus</taxon>
    </lineage>
</organism>
<dbReference type="EMBL" id="MNCJ02000317">
    <property type="protein sequence ID" value="KAF5818433.1"/>
    <property type="molecule type" value="Genomic_DNA"/>
</dbReference>
<dbReference type="PANTHER" id="PTHR44372:SF7">
    <property type="entry name" value="ELONGATION FACTOR 1B GAMMA, S-CRYSTALLIN, GLUTATHIONE S-TRANSFERASE"/>
    <property type="match status" value="1"/>
</dbReference>
<sequence length="125" mass="13883">MHNLKSSNVLTSLHLRLMHISEDGYIQECDLAPILNVLVAESSIAGLKRGFDALNNYLASHTFLVGDGVTLVEEEEAPKSKPKNPLDLLPPSNMVLDDRKRLYSNTMSNFCEVAHKGIYLQKKGC</sequence>
<keyword evidence="1" id="KW-0648">Protein biosynthesis</keyword>
<dbReference type="GO" id="GO:0004364">
    <property type="term" value="F:glutathione transferase activity"/>
    <property type="evidence" value="ECO:0007669"/>
    <property type="project" value="InterPro"/>
</dbReference>
<dbReference type="InterPro" id="IPR036433">
    <property type="entry name" value="EF1B_G_C_sf"/>
</dbReference>
<dbReference type="AlphaFoldDB" id="A0A9K3JP06"/>
<keyword evidence="4" id="KW-1185">Reference proteome</keyword>
<dbReference type="SUPFAM" id="SSF89942">
    <property type="entry name" value="eEF1-gamma domain"/>
    <property type="match status" value="1"/>
</dbReference>
<dbReference type="InterPro" id="IPR036282">
    <property type="entry name" value="Glutathione-S-Trfase_C_sf"/>
</dbReference>
<comment type="caution">
    <text evidence="3">The sequence shown here is derived from an EMBL/GenBank/DDBJ whole genome shotgun (WGS) entry which is preliminary data.</text>
</comment>
<gene>
    <name evidence="3" type="ORF">HanXRQr2_Chr02g0065201</name>
</gene>
<dbReference type="Gramene" id="mRNA:HanXRQr2_Chr02g0065201">
    <property type="protein sequence ID" value="mRNA:HanXRQr2_Chr02g0065201"/>
    <property type="gene ID" value="HanXRQr2_Chr02g0065201"/>
</dbReference>
<dbReference type="InterPro" id="IPR044628">
    <property type="entry name" value="EF-1-gamma_plant"/>
</dbReference>